<evidence type="ECO:0000256" key="11">
    <source>
        <dbReference type="SAM" id="Phobius"/>
    </source>
</evidence>
<organism evidence="12 13">
    <name type="scientific">Stylosanthes scabra</name>
    <dbReference type="NCBI Taxonomy" id="79078"/>
    <lineage>
        <taxon>Eukaryota</taxon>
        <taxon>Viridiplantae</taxon>
        <taxon>Streptophyta</taxon>
        <taxon>Embryophyta</taxon>
        <taxon>Tracheophyta</taxon>
        <taxon>Spermatophyta</taxon>
        <taxon>Magnoliopsida</taxon>
        <taxon>eudicotyledons</taxon>
        <taxon>Gunneridae</taxon>
        <taxon>Pentapetalae</taxon>
        <taxon>rosids</taxon>
        <taxon>fabids</taxon>
        <taxon>Fabales</taxon>
        <taxon>Fabaceae</taxon>
        <taxon>Papilionoideae</taxon>
        <taxon>50 kb inversion clade</taxon>
        <taxon>dalbergioids sensu lato</taxon>
        <taxon>Dalbergieae</taxon>
        <taxon>Pterocarpus clade</taxon>
        <taxon>Stylosanthes</taxon>
    </lineage>
</organism>
<evidence type="ECO:0000256" key="10">
    <source>
        <dbReference type="ARBA" id="ARBA00023180"/>
    </source>
</evidence>
<evidence type="ECO:0000256" key="9">
    <source>
        <dbReference type="ARBA" id="ARBA00023170"/>
    </source>
</evidence>
<keyword evidence="4" id="KW-0433">Leucine-rich repeat</keyword>
<keyword evidence="10" id="KW-0325">Glycoprotein</keyword>
<keyword evidence="9" id="KW-0675">Receptor</keyword>
<comment type="caution">
    <text evidence="12">The sequence shown here is derived from an EMBL/GenBank/DDBJ whole genome shotgun (WGS) entry which is preliminary data.</text>
</comment>
<dbReference type="Proteomes" id="UP001341840">
    <property type="component" value="Unassembled WGS sequence"/>
</dbReference>
<dbReference type="PROSITE" id="PS51450">
    <property type="entry name" value="LRR"/>
    <property type="match status" value="1"/>
</dbReference>
<keyword evidence="7 11" id="KW-1133">Transmembrane helix</keyword>
<dbReference type="SUPFAM" id="SSF52058">
    <property type="entry name" value="L domain-like"/>
    <property type="match status" value="1"/>
</dbReference>
<proteinExistence type="inferred from homology"/>
<gene>
    <name evidence="12" type="ORF">PIB30_057233</name>
</gene>
<evidence type="ECO:0000256" key="7">
    <source>
        <dbReference type="ARBA" id="ARBA00022989"/>
    </source>
</evidence>
<dbReference type="PANTHER" id="PTHR27004:SF460">
    <property type="entry name" value="RECEPTOR-LIKE PROTEIN 33"/>
    <property type="match status" value="1"/>
</dbReference>
<keyword evidence="8 11" id="KW-0472">Membrane</keyword>
<dbReference type="Pfam" id="PF00560">
    <property type="entry name" value="LRR_1"/>
    <property type="match status" value="1"/>
</dbReference>
<protein>
    <submittedName>
        <fullName evidence="12">Uncharacterized protein</fullName>
    </submittedName>
</protein>
<evidence type="ECO:0000256" key="6">
    <source>
        <dbReference type="ARBA" id="ARBA00022737"/>
    </source>
</evidence>
<dbReference type="InterPro" id="IPR001611">
    <property type="entry name" value="Leu-rich_rpt"/>
</dbReference>
<name>A0ABU6RJI6_9FABA</name>
<evidence type="ECO:0000256" key="5">
    <source>
        <dbReference type="ARBA" id="ARBA00022692"/>
    </source>
</evidence>
<keyword evidence="13" id="KW-1185">Reference proteome</keyword>
<dbReference type="InterPro" id="IPR032675">
    <property type="entry name" value="LRR_dom_sf"/>
</dbReference>
<keyword evidence="5 11" id="KW-0812">Transmembrane</keyword>
<comment type="subcellular location">
    <subcellularLocation>
        <location evidence="1">Cell membrane</location>
        <topology evidence="1">Single-pass type I membrane protein</topology>
    </subcellularLocation>
</comment>
<evidence type="ECO:0000313" key="13">
    <source>
        <dbReference type="Proteomes" id="UP001341840"/>
    </source>
</evidence>
<feature type="transmembrane region" description="Helical" evidence="11">
    <location>
        <begin position="108"/>
        <end position="128"/>
    </location>
</feature>
<reference evidence="12 13" key="1">
    <citation type="journal article" date="2023" name="Plants (Basel)">
        <title>Bridging the Gap: Combining Genomics and Transcriptomics Approaches to Understand Stylosanthes scabra, an Orphan Legume from the Brazilian Caatinga.</title>
        <authorList>
            <person name="Ferreira-Neto J.R.C."/>
            <person name="da Silva M.D."/>
            <person name="Binneck E."/>
            <person name="de Melo N.F."/>
            <person name="da Silva R.H."/>
            <person name="de Melo A.L.T.M."/>
            <person name="Pandolfi V."/>
            <person name="Bustamante F.O."/>
            <person name="Brasileiro-Vidal A.C."/>
            <person name="Benko-Iseppon A.M."/>
        </authorList>
    </citation>
    <scope>NUCLEOTIDE SEQUENCE [LARGE SCALE GENOMIC DNA]</scope>
    <source>
        <tissue evidence="12">Leaves</tissue>
    </source>
</reference>
<evidence type="ECO:0000256" key="3">
    <source>
        <dbReference type="ARBA" id="ARBA00022475"/>
    </source>
</evidence>
<evidence type="ECO:0000256" key="8">
    <source>
        <dbReference type="ARBA" id="ARBA00023136"/>
    </source>
</evidence>
<evidence type="ECO:0000256" key="1">
    <source>
        <dbReference type="ARBA" id="ARBA00004251"/>
    </source>
</evidence>
<dbReference type="PANTHER" id="PTHR27004">
    <property type="entry name" value="RECEPTOR-LIKE PROTEIN 12 ISOFORM X1"/>
    <property type="match status" value="1"/>
</dbReference>
<sequence length="139" mass="15113">MLSGNVPSSFGKLSNLEALDLSGNQLSGQIPPQLTELTFLEFFNVSFNNLSGPIRESKQFNTFGNNSFMGNQGLLCGMQVSKECEDPPSPTFDGDQDSESGYFFNWKIVLIGYGGGLVAGLALGSAFSHDILMCFMRMF</sequence>
<evidence type="ECO:0000313" key="12">
    <source>
        <dbReference type="EMBL" id="MED6124243.1"/>
    </source>
</evidence>
<evidence type="ECO:0000256" key="4">
    <source>
        <dbReference type="ARBA" id="ARBA00022614"/>
    </source>
</evidence>
<dbReference type="Gene3D" id="3.80.10.10">
    <property type="entry name" value="Ribonuclease Inhibitor"/>
    <property type="match status" value="1"/>
</dbReference>
<evidence type="ECO:0000256" key="2">
    <source>
        <dbReference type="ARBA" id="ARBA00009592"/>
    </source>
</evidence>
<dbReference type="EMBL" id="JASCZI010030674">
    <property type="protein sequence ID" value="MED6124243.1"/>
    <property type="molecule type" value="Genomic_DNA"/>
</dbReference>
<accession>A0ABU6RJI6</accession>
<keyword evidence="3" id="KW-1003">Cell membrane</keyword>
<keyword evidence="6" id="KW-0677">Repeat</keyword>
<comment type="similarity">
    <text evidence="2">Belongs to the RLP family.</text>
</comment>